<name>A0AB34IXR0_PRYPA</name>
<keyword evidence="3" id="KW-1185">Reference proteome</keyword>
<feature type="region of interest" description="Disordered" evidence="1">
    <location>
        <begin position="135"/>
        <end position="180"/>
    </location>
</feature>
<evidence type="ECO:0000256" key="1">
    <source>
        <dbReference type="SAM" id="MobiDB-lite"/>
    </source>
</evidence>
<gene>
    <name evidence="2" type="ORF">AB1Y20_004761</name>
</gene>
<dbReference type="EMBL" id="JBGBPQ010000016">
    <property type="protein sequence ID" value="KAL1508665.1"/>
    <property type="molecule type" value="Genomic_DNA"/>
</dbReference>
<feature type="compositionally biased region" description="Basic and acidic residues" evidence="1">
    <location>
        <begin position="135"/>
        <end position="146"/>
    </location>
</feature>
<evidence type="ECO:0000313" key="2">
    <source>
        <dbReference type="EMBL" id="KAL1508665.1"/>
    </source>
</evidence>
<accession>A0AB34IXR0</accession>
<dbReference type="AlphaFoldDB" id="A0AB34IXR0"/>
<feature type="compositionally biased region" description="Pro residues" evidence="1">
    <location>
        <begin position="18"/>
        <end position="27"/>
    </location>
</feature>
<dbReference type="InterPro" id="IPR014710">
    <property type="entry name" value="RmlC-like_jellyroll"/>
</dbReference>
<proteinExistence type="predicted"/>
<dbReference type="Gene3D" id="2.60.120.10">
    <property type="entry name" value="Jelly Rolls"/>
    <property type="match status" value="1"/>
</dbReference>
<feature type="compositionally biased region" description="Low complexity" evidence="1">
    <location>
        <begin position="1"/>
        <end position="17"/>
    </location>
</feature>
<dbReference type="InterPro" id="IPR018490">
    <property type="entry name" value="cNMP-bd_dom_sf"/>
</dbReference>
<dbReference type="Proteomes" id="UP001515480">
    <property type="component" value="Unassembled WGS sequence"/>
</dbReference>
<feature type="region of interest" description="Disordered" evidence="1">
    <location>
        <begin position="1"/>
        <end position="51"/>
    </location>
</feature>
<feature type="compositionally biased region" description="Basic residues" evidence="1">
    <location>
        <begin position="40"/>
        <end position="51"/>
    </location>
</feature>
<comment type="caution">
    <text evidence="2">The sequence shown here is derived from an EMBL/GenBank/DDBJ whole genome shotgun (WGS) entry which is preliminary data.</text>
</comment>
<sequence>MPDAPSAHPSDSDSPAPLAAPPSPGPPAADVAQVSAGGAQHRKPRLRLPAHKLRDRIHGGAPAPLRLRHKCGLPQIALARQQCSPFACASASSAPAAATAPAASSAAAEESRRGRQLSDRPATFASLLACEGPRADDSVRADRRAAAEPPLDPRAIRSPVEHSSRHHRPRLLGPRGSSAAEPVLPPFKPPRLKPAASCAPVGLSASQSEPVLARTLLGGAREQFACGDTSRSTTDAARLPPREVASPVADGGVCCGTGGQPKEKHALARCTPDFAAPDMAVPLVRGRERLQLLKRVAIFADFADAKLVQLASLAKERSFHRYQAVRPNHTLYVLVYGAVAPPAAEAAPRLPPLVDAAADAPSASAAKTVASDAAIAGSASEPGSTVGLECVVGPLHATAVRMQAISPTLLLSFCVADLAAFLPPRTLEALCSEARLRMLLRLPFFSQAAAPIPLLRALAMSTSLLRTLPGHHLFTARDSVTKVYVLVSGRVDVVAEDDRPSPRSLAHHTTTPHRAT</sequence>
<organism evidence="2 3">
    <name type="scientific">Prymnesium parvum</name>
    <name type="common">Toxic golden alga</name>
    <dbReference type="NCBI Taxonomy" id="97485"/>
    <lineage>
        <taxon>Eukaryota</taxon>
        <taxon>Haptista</taxon>
        <taxon>Haptophyta</taxon>
        <taxon>Prymnesiophyceae</taxon>
        <taxon>Prymnesiales</taxon>
        <taxon>Prymnesiaceae</taxon>
        <taxon>Prymnesium</taxon>
    </lineage>
</organism>
<dbReference type="SUPFAM" id="SSF51206">
    <property type="entry name" value="cAMP-binding domain-like"/>
    <property type="match status" value="1"/>
</dbReference>
<evidence type="ECO:0000313" key="3">
    <source>
        <dbReference type="Proteomes" id="UP001515480"/>
    </source>
</evidence>
<reference evidence="2 3" key="1">
    <citation type="journal article" date="2024" name="Science">
        <title>Giant polyketide synthase enzymes in the biosynthesis of giant marine polyether toxins.</title>
        <authorList>
            <person name="Fallon T.R."/>
            <person name="Shende V.V."/>
            <person name="Wierzbicki I.H."/>
            <person name="Pendleton A.L."/>
            <person name="Watervoot N.F."/>
            <person name="Auber R.P."/>
            <person name="Gonzalez D.J."/>
            <person name="Wisecaver J.H."/>
            <person name="Moore B.S."/>
        </authorList>
    </citation>
    <scope>NUCLEOTIDE SEQUENCE [LARGE SCALE GENOMIC DNA]</scope>
    <source>
        <strain evidence="2 3">12B1</strain>
    </source>
</reference>
<evidence type="ECO:0008006" key="4">
    <source>
        <dbReference type="Google" id="ProtNLM"/>
    </source>
</evidence>
<protein>
    <recommendedName>
        <fullName evidence="4">Cyclic nucleotide-binding domain-containing protein</fullName>
    </recommendedName>
</protein>